<feature type="transmembrane region" description="Helical" evidence="7">
    <location>
        <begin position="373"/>
        <end position="398"/>
    </location>
</feature>
<comment type="similarity">
    <text evidence="2">Belongs to the major facilitator superfamily. Sugar transporter (TC 2.A.1.1) family.</text>
</comment>
<dbReference type="InterPro" id="IPR036259">
    <property type="entry name" value="MFS_trans_sf"/>
</dbReference>
<evidence type="ECO:0000256" key="6">
    <source>
        <dbReference type="ARBA" id="ARBA00023136"/>
    </source>
</evidence>
<sequence>MSIQSVKIDDLPIGRFHLKIAGLTFGAHFTDGYILGLIGIAFTLLSPQMQLDAFWQGLIGASALIGLFLGSLFFGWISDRLGRQKIFLISFVLITLASVMQFYVQSAMALLLCRILIGIGLGGDFSVGHAMLAEFAPKKHRGVLLGSFSVIWTFGYVAATFVGTAMLGLGDDAWRWMLASSAIPAGLILIARIGTPESPRWLVNQGRVAEARAVVKKHLGAHVVLDEEPAVASRSGYAVLFSREYRKRTAFNCLFFVCIVMPYFAIYTFLPSILQKMGLAEGFGTELMLNLLLILGALIGIGCTVKFSRRGFLINSFIILAVALFLLAVLPGSAAWLMVLVFGVFTLVLSAVSNLVGVFPAESFPTEVRASGIGLATAVSRLGSAVSTFLLPVSVAGIGLSPTMGILAAILALGALISWAWAPETKTLTLSQACKAQGPEEGGAVPVRRKVAASI</sequence>
<evidence type="ECO:0000259" key="8">
    <source>
        <dbReference type="PROSITE" id="PS50850"/>
    </source>
</evidence>
<feature type="transmembrane region" description="Helical" evidence="7">
    <location>
        <begin position="144"/>
        <end position="167"/>
    </location>
</feature>
<dbReference type="OrthoDB" id="5368493at2"/>
<evidence type="ECO:0000256" key="5">
    <source>
        <dbReference type="ARBA" id="ARBA00022989"/>
    </source>
</evidence>
<feature type="domain" description="Major facilitator superfamily (MFS) profile" evidence="8">
    <location>
        <begin position="20"/>
        <end position="426"/>
    </location>
</feature>
<feature type="transmembrane region" description="Helical" evidence="7">
    <location>
        <begin position="54"/>
        <end position="74"/>
    </location>
</feature>
<keyword evidence="6 7" id="KW-0472">Membrane</keyword>
<keyword evidence="3" id="KW-0813">Transport</keyword>
<dbReference type="PROSITE" id="PS50850">
    <property type="entry name" value="MFS"/>
    <property type="match status" value="1"/>
</dbReference>
<gene>
    <name evidence="9" type="ORF">PCL1606_37270</name>
</gene>
<feature type="transmembrane region" description="Helical" evidence="7">
    <location>
        <begin position="312"/>
        <end position="330"/>
    </location>
</feature>
<dbReference type="KEGG" id="pcz:PCL1606_37270"/>
<dbReference type="Gene3D" id="1.20.1250.20">
    <property type="entry name" value="MFS general substrate transporter like domains"/>
    <property type="match status" value="1"/>
</dbReference>
<evidence type="ECO:0000256" key="7">
    <source>
        <dbReference type="SAM" id="Phobius"/>
    </source>
</evidence>
<feature type="transmembrane region" description="Helical" evidence="7">
    <location>
        <begin position="20"/>
        <end position="42"/>
    </location>
</feature>
<dbReference type="RefSeq" id="WP_044462534.1">
    <property type="nucleotide sequence ID" value="NZ_CP011110.1"/>
</dbReference>
<feature type="transmembrane region" description="Helical" evidence="7">
    <location>
        <begin position="404"/>
        <end position="422"/>
    </location>
</feature>
<name>A0A0D5Y1H2_9PSED</name>
<feature type="transmembrane region" description="Helical" evidence="7">
    <location>
        <begin position="109"/>
        <end position="132"/>
    </location>
</feature>
<dbReference type="InterPro" id="IPR020846">
    <property type="entry name" value="MFS_dom"/>
</dbReference>
<keyword evidence="5 7" id="KW-1133">Transmembrane helix</keyword>
<dbReference type="Pfam" id="PF00083">
    <property type="entry name" value="Sugar_tr"/>
    <property type="match status" value="1"/>
</dbReference>
<dbReference type="Proteomes" id="UP000032748">
    <property type="component" value="Chromosome"/>
</dbReference>
<dbReference type="CDD" id="cd17316">
    <property type="entry name" value="MFS_SV2_like"/>
    <property type="match status" value="1"/>
</dbReference>
<proteinExistence type="inferred from homology"/>
<evidence type="ECO:0000313" key="10">
    <source>
        <dbReference type="Proteomes" id="UP000032748"/>
    </source>
</evidence>
<dbReference type="EMBL" id="CP011110">
    <property type="protein sequence ID" value="AKA25178.1"/>
    <property type="molecule type" value="Genomic_DNA"/>
</dbReference>
<feature type="transmembrane region" description="Helical" evidence="7">
    <location>
        <begin position="249"/>
        <end position="267"/>
    </location>
</feature>
<organism evidence="9 10">
    <name type="scientific">Pseudomonas chlororaphis</name>
    <dbReference type="NCBI Taxonomy" id="587753"/>
    <lineage>
        <taxon>Bacteria</taxon>
        <taxon>Pseudomonadati</taxon>
        <taxon>Pseudomonadota</taxon>
        <taxon>Gammaproteobacteria</taxon>
        <taxon>Pseudomonadales</taxon>
        <taxon>Pseudomonadaceae</taxon>
        <taxon>Pseudomonas</taxon>
    </lineage>
</organism>
<evidence type="ECO:0000256" key="4">
    <source>
        <dbReference type="ARBA" id="ARBA00022692"/>
    </source>
</evidence>
<evidence type="ECO:0000256" key="1">
    <source>
        <dbReference type="ARBA" id="ARBA00004141"/>
    </source>
</evidence>
<protein>
    <submittedName>
        <fullName evidence="9">Major facilitator transporter</fullName>
    </submittedName>
</protein>
<dbReference type="PANTHER" id="PTHR23511">
    <property type="entry name" value="SYNAPTIC VESICLE GLYCOPROTEIN 2"/>
    <property type="match status" value="1"/>
</dbReference>
<reference evidence="9 10" key="1">
    <citation type="journal article" date="2015" name="Mol. Plant Microbe Interact.">
        <title>Comparative Genomic Analysis of Pseudomonas chlororaphis PCL1606 Reveals New Insight into Antifungal Compounds Involved in Biocontrol.</title>
        <authorList>
            <person name="Calderon C.E."/>
            <person name="Ramos C."/>
            <person name="de Vicente A."/>
            <person name="Cazorla F.M."/>
        </authorList>
    </citation>
    <scope>NUCLEOTIDE SEQUENCE [LARGE SCALE GENOMIC DNA]</scope>
    <source>
        <strain evidence="9 10">PCL1606</strain>
    </source>
</reference>
<dbReference type="GO" id="GO:0005886">
    <property type="term" value="C:plasma membrane"/>
    <property type="evidence" value="ECO:0007669"/>
    <property type="project" value="TreeGrafter"/>
</dbReference>
<dbReference type="InterPro" id="IPR005828">
    <property type="entry name" value="MFS_sugar_transport-like"/>
</dbReference>
<evidence type="ECO:0000256" key="3">
    <source>
        <dbReference type="ARBA" id="ARBA00022448"/>
    </source>
</evidence>
<feature type="transmembrane region" description="Helical" evidence="7">
    <location>
        <begin position="86"/>
        <end position="103"/>
    </location>
</feature>
<comment type="subcellular location">
    <subcellularLocation>
        <location evidence="1">Membrane</location>
        <topology evidence="1">Multi-pass membrane protein</topology>
    </subcellularLocation>
</comment>
<dbReference type="PATRIC" id="fig|587753.10.peg.3714"/>
<accession>A0A0D5Y1H2</accession>
<evidence type="ECO:0000256" key="2">
    <source>
        <dbReference type="ARBA" id="ARBA00010992"/>
    </source>
</evidence>
<feature type="transmembrane region" description="Helical" evidence="7">
    <location>
        <begin position="336"/>
        <end position="361"/>
    </location>
</feature>
<feature type="transmembrane region" description="Helical" evidence="7">
    <location>
        <begin position="287"/>
        <end position="305"/>
    </location>
</feature>
<dbReference type="SUPFAM" id="SSF103473">
    <property type="entry name" value="MFS general substrate transporter"/>
    <property type="match status" value="1"/>
</dbReference>
<dbReference type="PANTHER" id="PTHR23511:SF34">
    <property type="entry name" value="SYNAPTIC VESICLE GLYCOPROTEIN 2"/>
    <property type="match status" value="1"/>
</dbReference>
<dbReference type="GO" id="GO:0022857">
    <property type="term" value="F:transmembrane transporter activity"/>
    <property type="evidence" value="ECO:0007669"/>
    <property type="project" value="InterPro"/>
</dbReference>
<dbReference type="AlphaFoldDB" id="A0A0D5Y1H2"/>
<keyword evidence="4 7" id="KW-0812">Transmembrane</keyword>
<evidence type="ECO:0000313" key="9">
    <source>
        <dbReference type="EMBL" id="AKA25178.1"/>
    </source>
</evidence>